<keyword evidence="1" id="KW-0472">Membrane</keyword>
<organism evidence="3 4">
    <name type="scientific">Salvelinus namaycush</name>
    <name type="common">Lake trout</name>
    <name type="synonym">Salmo namaycush</name>
    <dbReference type="NCBI Taxonomy" id="8040"/>
    <lineage>
        <taxon>Eukaryota</taxon>
        <taxon>Metazoa</taxon>
        <taxon>Chordata</taxon>
        <taxon>Craniata</taxon>
        <taxon>Vertebrata</taxon>
        <taxon>Euteleostomi</taxon>
        <taxon>Actinopterygii</taxon>
        <taxon>Neopterygii</taxon>
        <taxon>Teleostei</taxon>
        <taxon>Protacanthopterygii</taxon>
        <taxon>Salmoniformes</taxon>
        <taxon>Salmonidae</taxon>
        <taxon>Salmoninae</taxon>
        <taxon>Salvelinus</taxon>
    </lineage>
</organism>
<dbReference type="InterPro" id="IPR056601">
    <property type="entry name" value="Galaxin_dom"/>
</dbReference>
<evidence type="ECO:0000259" key="2">
    <source>
        <dbReference type="Pfam" id="PF24748"/>
    </source>
</evidence>
<dbReference type="Proteomes" id="UP000808372">
    <property type="component" value="Chromosome 34"/>
</dbReference>
<reference evidence="4" key="1">
    <citation type="submission" date="2025-08" db="UniProtKB">
        <authorList>
            <consortium name="RefSeq"/>
        </authorList>
    </citation>
    <scope>IDENTIFICATION</scope>
    <source>
        <tissue evidence="4">White muscle</tissue>
    </source>
</reference>
<dbReference type="InterPro" id="IPR055284">
    <property type="entry name" value="Galaxin-like"/>
</dbReference>
<evidence type="ECO:0000256" key="1">
    <source>
        <dbReference type="SAM" id="Phobius"/>
    </source>
</evidence>
<keyword evidence="1" id="KW-0812">Transmembrane</keyword>
<feature type="domain" description="Galaxin-like repeats" evidence="2">
    <location>
        <begin position="156"/>
        <end position="251"/>
    </location>
</feature>
<evidence type="ECO:0000313" key="4">
    <source>
        <dbReference type="RefSeq" id="XP_038830373.1"/>
    </source>
</evidence>
<feature type="transmembrane region" description="Helical" evidence="1">
    <location>
        <begin position="101"/>
        <end position="122"/>
    </location>
</feature>
<evidence type="ECO:0000313" key="3">
    <source>
        <dbReference type="Proteomes" id="UP000808372"/>
    </source>
</evidence>
<dbReference type="SUPFAM" id="SSF81324">
    <property type="entry name" value="Voltage-gated potassium channels"/>
    <property type="match status" value="1"/>
</dbReference>
<protein>
    <submittedName>
        <fullName evidence="4">Galaxin-like</fullName>
    </submittedName>
</protein>
<dbReference type="PANTHER" id="PTHR34490:SF1">
    <property type="entry name" value="GALAXIN-LIKE"/>
    <property type="match status" value="1"/>
</dbReference>
<accession>A0A8U0TVX8</accession>
<dbReference type="PANTHER" id="PTHR34490">
    <property type="entry name" value="PROTEIN CBG12054-RELATED"/>
    <property type="match status" value="1"/>
</dbReference>
<name>A0A8U0TVX8_SALNM</name>
<proteinExistence type="predicted"/>
<keyword evidence="1" id="KW-1133">Transmembrane helix</keyword>
<dbReference type="Pfam" id="PF24748">
    <property type="entry name" value="Galaxin_repeat"/>
    <property type="match status" value="1"/>
</dbReference>
<dbReference type="AlphaFoldDB" id="A0A8U0TVX8"/>
<dbReference type="Gene3D" id="1.10.287.70">
    <property type="match status" value="1"/>
</dbReference>
<dbReference type="KEGG" id="snh:120029136"/>
<dbReference type="RefSeq" id="XP_038830373.1">
    <property type="nucleotide sequence ID" value="XM_038974445.1"/>
</dbReference>
<dbReference type="GeneID" id="120029136"/>
<gene>
    <name evidence="4" type="primary">LOC120029136</name>
</gene>
<keyword evidence="3" id="KW-1185">Reference proteome</keyword>
<sequence>MCCEGTLYNLQVQDRLSEEAQCSGSVLMEVSSTQICCSAPGLDLLYPTQPGFICCGHRYPNTSLWSCCVGVLHPRPEPHTTSKNMIPDFGMTAPSTTECKVFLVIYGLLGCSATILLFNLFLERIITMLCFLMRWCHRKRTHNIRLGGNNNQGGSPRDHVCNGLNYDVLEYTCCEGVRHKGAGLSCCGKRAFGLTQASCCTYSLKPGQLTLNVSQLVSDCCGLRAYDPLNQLCCDSRILTRTQPHAKCCGKVQGN</sequence>